<keyword evidence="7" id="KW-0539">Nucleus</keyword>
<sequence length="274" mass="30887">MYYLTHSDGLDCAALVFGIGKTKAYDHVIEITVLLQRVHLASTVLLPSSMVAWQSVAAGFEAVAGFPMVYGAVDGCVVMVKRFRQHEGWYCRKGFPAFNLMALVDDQKRFMAYSLRPGSQNDRMLFRNSILGSARCIPSGGFIVADAGYTLLSHVLTPFPIVPNMDKAEAHYNLLHSRTRIVVEQCFGLWENKFRLFKKPLEFQSPERMAQTIEATLVLHNWIIDLDPSSSQPDSRDWMHLGGDIVYSGEEYSIDNDMAKATRDSVKTYLNEFV</sequence>
<feature type="domain" description="DDE Tnp4" evidence="8">
    <location>
        <begin position="73"/>
        <end position="221"/>
    </location>
</feature>
<name>A0A6A4Z8C4_APHAT</name>
<dbReference type="GO" id="GO:0046872">
    <property type="term" value="F:metal ion binding"/>
    <property type="evidence" value="ECO:0007669"/>
    <property type="project" value="UniProtKB-KW"/>
</dbReference>
<dbReference type="PANTHER" id="PTHR22930">
    <property type="match status" value="1"/>
</dbReference>
<dbReference type="InterPro" id="IPR045249">
    <property type="entry name" value="HARBI1-like"/>
</dbReference>
<evidence type="ECO:0000313" key="9">
    <source>
        <dbReference type="EMBL" id="KAF0710866.1"/>
    </source>
</evidence>
<comment type="cofactor">
    <cofactor evidence="1">
        <name>a divalent metal cation</name>
        <dbReference type="ChEBI" id="CHEBI:60240"/>
    </cofactor>
</comment>
<dbReference type="AlphaFoldDB" id="A0A6A4Z8C4"/>
<evidence type="ECO:0000256" key="1">
    <source>
        <dbReference type="ARBA" id="ARBA00001968"/>
    </source>
</evidence>
<evidence type="ECO:0000259" key="8">
    <source>
        <dbReference type="Pfam" id="PF13359"/>
    </source>
</evidence>
<dbReference type="InterPro" id="IPR027806">
    <property type="entry name" value="HARBI1_dom"/>
</dbReference>
<evidence type="ECO:0000256" key="2">
    <source>
        <dbReference type="ARBA" id="ARBA00004123"/>
    </source>
</evidence>
<keyword evidence="6" id="KW-0378">Hydrolase</keyword>
<dbReference type="GO" id="GO:0016787">
    <property type="term" value="F:hydrolase activity"/>
    <property type="evidence" value="ECO:0007669"/>
    <property type="project" value="UniProtKB-KW"/>
</dbReference>
<comment type="caution">
    <text evidence="9">The sequence shown here is derived from an EMBL/GenBank/DDBJ whole genome shotgun (WGS) entry which is preliminary data.</text>
</comment>
<evidence type="ECO:0000256" key="7">
    <source>
        <dbReference type="ARBA" id="ARBA00023242"/>
    </source>
</evidence>
<keyword evidence="4" id="KW-0540">Nuclease</keyword>
<dbReference type="EMBL" id="VJMI01018365">
    <property type="protein sequence ID" value="KAF0710866.1"/>
    <property type="molecule type" value="Genomic_DNA"/>
</dbReference>
<organism evidence="9 10">
    <name type="scientific">Aphanomyces astaci</name>
    <name type="common">Crayfish plague agent</name>
    <dbReference type="NCBI Taxonomy" id="112090"/>
    <lineage>
        <taxon>Eukaryota</taxon>
        <taxon>Sar</taxon>
        <taxon>Stramenopiles</taxon>
        <taxon>Oomycota</taxon>
        <taxon>Saprolegniomycetes</taxon>
        <taxon>Saprolegniales</taxon>
        <taxon>Verrucalvaceae</taxon>
        <taxon>Aphanomyces</taxon>
    </lineage>
</organism>
<evidence type="ECO:0000256" key="6">
    <source>
        <dbReference type="ARBA" id="ARBA00022801"/>
    </source>
</evidence>
<accession>A0A6A4Z8C4</accession>
<comment type="similarity">
    <text evidence="3">Belongs to the HARBI1 family.</text>
</comment>
<dbReference type="GO" id="GO:0005634">
    <property type="term" value="C:nucleus"/>
    <property type="evidence" value="ECO:0007669"/>
    <property type="project" value="UniProtKB-SubCell"/>
</dbReference>
<evidence type="ECO:0000256" key="3">
    <source>
        <dbReference type="ARBA" id="ARBA00006958"/>
    </source>
</evidence>
<dbReference type="PANTHER" id="PTHR22930:SF289">
    <property type="entry name" value="DDE TNP4 DOMAIN-CONTAINING PROTEIN-RELATED"/>
    <property type="match status" value="1"/>
</dbReference>
<dbReference type="GO" id="GO:0004518">
    <property type="term" value="F:nuclease activity"/>
    <property type="evidence" value="ECO:0007669"/>
    <property type="project" value="UniProtKB-KW"/>
</dbReference>
<gene>
    <name evidence="9" type="ORF">AaE_012346</name>
</gene>
<evidence type="ECO:0000256" key="4">
    <source>
        <dbReference type="ARBA" id="ARBA00022722"/>
    </source>
</evidence>
<evidence type="ECO:0000313" key="10">
    <source>
        <dbReference type="Proteomes" id="UP000469452"/>
    </source>
</evidence>
<proteinExistence type="inferred from homology"/>
<protein>
    <recommendedName>
        <fullName evidence="8">DDE Tnp4 domain-containing protein</fullName>
    </recommendedName>
</protein>
<dbReference type="VEuPathDB" id="FungiDB:H257_02260"/>
<dbReference type="Proteomes" id="UP000469452">
    <property type="component" value="Unassembled WGS sequence"/>
</dbReference>
<dbReference type="Pfam" id="PF13359">
    <property type="entry name" value="DDE_Tnp_4"/>
    <property type="match status" value="1"/>
</dbReference>
<reference evidence="9 10" key="1">
    <citation type="submission" date="2019-06" db="EMBL/GenBank/DDBJ databases">
        <title>Genomics analysis of Aphanomyces spp. identifies a new class of oomycete effector associated with host adaptation.</title>
        <authorList>
            <person name="Gaulin E."/>
        </authorList>
    </citation>
    <scope>NUCLEOTIDE SEQUENCE [LARGE SCALE GENOMIC DNA]</scope>
    <source>
        <strain evidence="9 10">E</strain>
    </source>
</reference>
<evidence type="ECO:0000256" key="5">
    <source>
        <dbReference type="ARBA" id="ARBA00022723"/>
    </source>
</evidence>
<comment type="subcellular location">
    <subcellularLocation>
        <location evidence="2">Nucleus</location>
    </subcellularLocation>
</comment>
<keyword evidence="5" id="KW-0479">Metal-binding</keyword>